<proteinExistence type="inferred from homology"/>
<dbReference type="Proteomes" id="UP001595617">
    <property type="component" value="Unassembled WGS sequence"/>
</dbReference>
<dbReference type="EC" id="3.1.11.6" evidence="6"/>
<evidence type="ECO:0000256" key="5">
    <source>
        <dbReference type="ARBA" id="ARBA00022839"/>
    </source>
</evidence>
<dbReference type="SUPFAM" id="SSF116842">
    <property type="entry name" value="XseB-like"/>
    <property type="match status" value="1"/>
</dbReference>
<sequence length="73" mass="7961">MASISKSNNFEKSLADLENIVVQLEQGDLSLDAAMAAFEQGVHLTRACQQQLDAAELKVRTLLAENTPNQSED</sequence>
<keyword evidence="5 6" id="KW-0269">Exonuclease</keyword>
<organism evidence="7 8">
    <name type="scientific">Saccharospirillum mangrovi</name>
    <dbReference type="NCBI Taxonomy" id="2161747"/>
    <lineage>
        <taxon>Bacteria</taxon>
        <taxon>Pseudomonadati</taxon>
        <taxon>Pseudomonadota</taxon>
        <taxon>Gammaproteobacteria</taxon>
        <taxon>Oceanospirillales</taxon>
        <taxon>Saccharospirillaceae</taxon>
        <taxon>Saccharospirillum</taxon>
    </lineage>
</organism>
<name>A0ABV8A2B7_9GAMM</name>
<keyword evidence="4 6" id="KW-0378">Hydrolase</keyword>
<dbReference type="EMBL" id="JBHRYR010000004">
    <property type="protein sequence ID" value="MFC3853786.1"/>
    <property type="molecule type" value="Genomic_DNA"/>
</dbReference>
<evidence type="ECO:0000313" key="7">
    <source>
        <dbReference type="EMBL" id="MFC3853786.1"/>
    </source>
</evidence>
<dbReference type="InterPro" id="IPR003761">
    <property type="entry name" value="Exonuc_VII_S"/>
</dbReference>
<comment type="catalytic activity">
    <reaction evidence="6">
        <text>Exonucleolytic cleavage in either 5'- to 3'- or 3'- to 5'-direction to yield nucleoside 5'-phosphates.</text>
        <dbReference type="EC" id="3.1.11.6"/>
    </reaction>
</comment>
<comment type="function">
    <text evidence="6">Bidirectionally degrades single-stranded DNA into large acid-insoluble oligonucleotides, which are then degraded further into small acid-soluble oligonucleotides.</text>
</comment>
<dbReference type="HAMAP" id="MF_00337">
    <property type="entry name" value="Exonuc_7_S"/>
    <property type="match status" value="1"/>
</dbReference>
<dbReference type="GO" id="GO:0008855">
    <property type="term" value="F:exodeoxyribonuclease VII activity"/>
    <property type="evidence" value="ECO:0007669"/>
    <property type="project" value="UniProtKB-EC"/>
</dbReference>
<evidence type="ECO:0000256" key="6">
    <source>
        <dbReference type="HAMAP-Rule" id="MF_00337"/>
    </source>
</evidence>
<comment type="subunit">
    <text evidence="6">Heterooligomer composed of large and small subunits.</text>
</comment>
<reference evidence="8" key="1">
    <citation type="journal article" date="2019" name="Int. J. Syst. Evol. Microbiol.">
        <title>The Global Catalogue of Microorganisms (GCM) 10K type strain sequencing project: providing services to taxonomists for standard genome sequencing and annotation.</title>
        <authorList>
            <consortium name="The Broad Institute Genomics Platform"/>
            <consortium name="The Broad Institute Genome Sequencing Center for Infectious Disease"/>
            <person name="Wu L."/>
            <person name="Ma J."/>
        </authorList>
    </citation>
    <scope>NUCLEOTIDE SEQUENCE [LARGE SCALE GENOMIC DNA]</scope>
    <source>
        <strain evidence="8">IBRC 10765</strain>
    </source>
</reference>
<keyword evidence="8" id="KW-1185">Reference proteome</keyword>
<dbReference type="PIRSF" id="PIRSF006488">
    <property type="entry name" value="Exonuc_VII_S"/>
    <property type="match status" value="1"/>
</dbReference>
<keyword evidence="3 6" id="KW-0540">Nuclease</keyword>
<evidence type="ECO:0000256" key="4">
    <source>
        <dbReference type="ARBA" id="ARBA00022801"/>
    </source>
</evidence>
<evidence type="ECO:0000256" key="2">
    <source>
        <dbReference type="ARBA" id="ARBA00022490"/>
    </source>
</evidence>
<evidence type="ECO:0000313" key="8">
    <source>
        <dbReference type="Proteomes" id="UP001595617"/>
    </source>
</evidence>
<dbReference type="NCBIfam" id="NF002140">
    <property type="entry name" value="PRK00977.1-4"/>
    <property type="match status" value="1"/>
</dbReference>
<keyword evidence="2 6" id="KW-0963">Cytoplasm</keyword>
<dbReference type="RefSeq" id="WP_380697335.1">
    <property type="nucleotide sequence ID" value="NZ_JBHRYR010000004.1"/>
</dbReference>
<protein>
    <recommendedName>
        <fullName evidence="6">Exodeoxyribonuclease 7 small subunit</fullName>
        <ecNumber evidence="6">3.1.11.6</ecNumber>
    </recommendedName>
    <alternativeName>
        <fullName evidence="6">Exodeoxyribonuclease VII small subunit</fullName>
        <shortName evidence="6">Exonuclease VII small subunit</shortName>
    </alternativeName>
</protein>
<dbReference type="Pfam" id="PF02609">
    <property type="entry name" value="Exonuc_VII_S"/>
    <property type="match status" value="1"/>
</dbReference>
<gene>
    <name evidence="6" type="primary">xseB</name>
    <name evidence="7" type="ORF">ACFOOG_13160</name>
</gene>
<dbReference type="Gene3D" id="1.10.287.1040">
    <property type="entry name" value="Exonuclease VII, small subunit"/>
    <property type="match status" value="1"/>
</dbReference>
<evidence type="ECO:0000256" key="3">
    <source>
        <dbReference type="ARBA" id="ARBA00022722"/>
    </source>
</evidence>
<dbReference type="PANTHER" id="PTHR34137">
    <property type="entry name" value="EXODEOXYRIBONUCLEASE 7 SMALL SUBUNIT"/>
    <property type="match status" value="1"/>
</dbReference>
<comment type="similarity">
    <text evidence="1 6">Belongs to the XseB family.</text>
</comment>
<comment type="caution">
    <text evidence="7">The sequence shown here is derived from an EMBL/GenBank/DDBJ whole genome shotgun (WGS) entry which is preliminary data.</text>
</comment>
<comment type="subcellular location">
    <subcellularLocation>
        <location evidence="6">Cytoplasm</location>
    </subcellularLocation>
</comment>
<dbReference type="InterPro" id="IPR037004">
    <property type="entry name" value="Exonuc_VII_ssu_sf"/>
</dbReference>
<dbReference type="NCBIfam" id="TIGR01280">
    <property type="entry name" value="xseB"/>
    <property type="match status" value="1"/>
</dbReference>
<evidence type="ECO:0000256" key="1">
    <source>
        <dbReference type="ARBA" id="ARBA00009998"/>
    </source>
</evidence>
<dbReference type="PANTHER" id="PTHR34137:SF1">
    <property type="entry name" value="EXODEOXYRIBONUCLEASE 7 SMALL SUBUNIT"/>
    <property type="match status" value="1"/>
</dbReference>
<accession>A0ABV8A2B7</accession>